<dbReference type="InterPro" id="IPR000897">
    <property type="entry name" value="SRP54_GTPase_dom"/>
</dbReference>
<dbReference type="EMBL" id="CP001841">
    <property type="protein sequence ID" value="AEF80623.1"/>
    <property type="molecule type" value="Genomic_DNA"/>
</dbReference>
<dbReference type="SMART" id="SM00962">
    <property type="entry name" value="SRP54"/>
    <property type="match status" value="1"/>
</dbReference>
<comment type="subcellular location">
    <subcellularLocation>
        <location evidence="10">Cell inner membrane</location>
        <topology evidence="10">Peripheral membrane protein</topology>
        <orientation evidence="10">Cytoplasmic side</orientation>
    </subcellularLocation>
    <subcellularLocation>
        <location evidence="10">Cytoplasm</location>
    </subcellularLocation>
    <subcellularLocation>
        <location evidence="1">Cell membrane</location>
        <topology evidence="1">Peripheral membrane protein</topology>
        <orientation evidence="1">Cytoplasmic side</orientation>
    </subcellularLocation>
</comment>
<dbReference type="SMART" id="SM00382">
    <property type="entry name" value="AAA"/>
    <property type="match status" value="1"/>
</dbReference>
<dbReference type="InterPro" id="IPR003593">
    <property type="entry name" value="AAA+_ATPase"/>
</dbReference>
<evidence type="ECO:0000313" key="13">
    <source>
        <dbReference type="EMBL" id="AEF80623.1"/>
    </source>
</evidence>
<evidence type="ECO:0000256" key="1">
    <source>
        <dbReference type="ARBA" id="ARBA00004413"/>
    </source>
</evidence>
<dbReference type="OrthoDB" id="9804720at2"/>
<dbReference type="NCBIfam" id="TIGR00064">
    <property type="entry name" value="ftsY"/>
    <property type="match status" value="1"/>
</dbReference>
<dbReference type="AlphaFoldDB" id="F5YG66"/>
<dbReference type="GO" id="GO:0005737">
    <property type="term" value="C:cytoplasm"/>
    <property type="evidence" value="ECO:0007669"/>
    <property type="project" value="UniProtKB-SubCell"/>
</dbReference>
<dbReference type="Pfam" id="PF00448">
    <property type="entry name" value="SRP54"/>
    <property type="match status" value="1"/>
</dbReference>
<dbReference type="InterPro" id="IPR013822">
    <property type="entry name" value="Signal_recog_particl_SRP54_hlx"/>
</dbReference>
<dbReference type="Pfam" id="PF02881">
    <property type="entry name" value="SRP54_N"/>
    <property type="match status" value="1"/>
</dbReference>
<dbReference type="GO" id="GO:0005525">
    <property type="term" value="F:GTP binding"/>
    <property type="evidence" value="ECO:0007669"/>
    <property type="project" value="UniProtKB-UniRule"/>
</dbReference>
<evidence type="ECO:0000256" key="9">
    <source>
        <dbReference type="ARBA" id="ARBA00048027"/>
    </source>
</evidence>
<dbReference type="RefSeq" id="WP_015711907.1">
    <property type="nucleotide sequence ID" value="NC_015577.1"/>
</dbReference>
<evidence type="ECO:0000259" key="11">
    <source>
        <dbReference type="SMART" id="SM00382"/>
    </source>
</evidence>
<reference evidence="13 14" key="2">
    <citation type="journal article" date="2011" name="ISME J.">
        <title>RNA-seq reveals cooperative metabolic interactions between two termite-gut spirochete species in co-culture.</title>
        <authorList>
            <person name="Rosenthal A.Z."/>
            <person name="Matson E.G."/>
            <person name="Eldar A."/>
            <person name="Leadbetter J.R."/>
        </authorList>
    </citation>
    <scope>NUCLEOTIDE SEQUENCE [LARGE SCALE GENOMIC DNA]</scope>
    <source>
        <strain evidence="14">ATCC BAA-888 / DSM 13862 / ZAS-9</strain>
    </source>
</reference>
<dbReference type="HAMAP" id="MF_00920">
    <property type="entry name" value="FtsY"/>
    <property type="match status" value="1"/>
</dbReference>
<keyword evidence="10" id="KW-0997">Cell inner membrane</keyword>
<keyword evidence="14" id="KW-1185">Reference proteome</keyword>
<evidence type="ECO:0000256" key="6">
    <source>
        <dbReference type="ARBA" id="ARBA00023134"/>
    </source>
</evidence>
<dbReference type="FunCoup" id="F5YG66">
    <property type="interactions" value="391"/>
</dbReference>
<evidence type="ECO:0000256" key="4">
    <source>
        <dbReference type="ARBA" id="ARBA00022741"/>
    </source>
</evidence>
<dbReference type="PANTHER" id="PTHR43134">
    <property type="entry name" value="SIGNAL RECOGNITION PARTICLE RECEPTOR SUBUNIT ALPHA"/>
    <property type="match status" value="1"/>
</dbReference>
<dbReference type="GO" id="GO:0005886">
    <property type="term" value="C:plasma membrane"/>
    <property type="evidence" value="ECO:0007669"/>
    <property type="project" value="UniProtKB-SubCell"/>
</dbReference>
<dbReference type="SUPFAM" id="SSF52540">
    <property type="entry name" value="P-loop containing nucleoside triphosphate hydrolases"/>
    <property type="match status" value="1"/>
</dbReference>
<feature type="binding site" evidence="10">
    <location>
        <begin position="177"/>
        <end position="181"/>
    </location>
    <ligand>
        <name>GTP</name>
        <dbReference type="ChEBI" id="CHEBI:37565"/>
    </ligand>
</feature>
<dbReference type="SUPFAM" id="SSF47364">
    <property type="entry name" value="Domain of the SRP/SRP receptor G-proteins"/>
    <property type="match status" value="1"/>
</dbReference>
<dbReference type="InterPro" id="IPR027417">
    <property type="entry name" value="P-loop_NTPase"/>
</dbReference>
<evidence type="ECO:0000259" key="12">
    <source>
        <dbReference type="SMART" id="SM00962"/>
    </source>
</evidence>
<dbReference type="HOGENOM" id="CLU_009301_3_0_12"/>
<comment type="function">
    <text evidence="10">Involved in targeting and insertion of nascent membrane proteins into the cytoplasmic membrane. Acts as a receptor for the complex formed by the signal recognition particle (SRP) and the ribosome-nascent chain (RNC).</text>
</comment>
<dbReference type="Proteomes" id="UP000009222">
    <property type="component" value="Chromosome"/>
</dbReference>
<keyword evidence="7 10" id="KW-0472">Membrane</keyword>
<dbReference type="InterPro" id="IPR004390">
    <property type="entry name" value="SR_rcpt_FtsY"/>
</dbReference>
<dbReference type="EC" id="3.6.5.4" evidence="10"/>
<evidence type="ECO:0000256" key="2">
    <source>
        <dbReference type="ARBA" id="ARBA00022475"/>
    </source>
</evidence>
<dbReference type="eggNOG" id="COG0552">
    <property type="taxonomic scope" value="Bacteria"/>
</dbReference>
<dbReference type="GO" id="GO:0003924">
    <property type="term" value="F:GTPase activity"/>
    <property type="evidence" value="ECO:0007669"/>
    <property type="project" value="UniProtKB-UniRule"/>
</dbReference>
<evidence type="ECO:0000256" key="3">
    <source>
        <dbReference type="ARBA" id="ARBA00022490"/>
    </source>
</evidence>
<proteinExistence type="inferred from homology"/>
<dbReference type="Gene3D" id="1.20.120.140">
    <property type="entry name" value="Signal recognition particle SRP54, nucleotide-binding domain"/>
    <property type="match status" value="1"/>
</dbReference>
<comment type="catalytic activity">
    <reaction evidence="9 10">
        <text>GTP + H2O = GDP + phosphate + H(+)</text>
        <dbReference type="Rhea" id="RHEA:19669"/>
        <dbReference type="ChEBI" id="CHEBI:15377"/>
        <dbReference type="ChEBI" id="CHEBI:15378"/>
        <dbReference type="ChEBI" id="CHEBI:37565"/>
        <dbReference type="ChEBI" id="CHEBI:43474"/>
        <dbReference type="ChEBI" id="CHEBI:58189"/>
        <dbReference type="EC" id="3.6.5.4"/>
    </reaction>
</comment>
<dbReference type="InParanoid" id="F5YG66"/>
<gene>
    <name evidence="10 13" type="primary">ftsY</name>
    <name evidence="13" type="ordered locus">TREAZ_0010</name>
</gene>
<sequence length="291" mass="30733">MSVFSDKIKNFFGIGKTLSGEVFEDLTDLLVEGDFGAAGAYRLADELKDACKKEKVADGEGARKILAKLLEAMLLKAKKAVPPEGGGLAIILLLGVNGVGKTTTAAKLADKMRGEGKKPILAAGDTFRAAAIDQLKIHGERLGVRVVAHQHGGDPAAVVYDAVEAAQAGGGDVIIADTAGRMHTKSALVEELKKIDRIVESKAKDARYIKYLVLDATTGRNALAQAEIFHQAVSIDGVILTKFDSSAKGGVVFSLAEDLALPVIFLCTGEKYGDIKPFDSKTYAEEFSGLV</sequence>
<keyword evidence="8 10" id="KW-0675">Receptor</keyword>
<evidence type="ECO:0000256" key="5">
    <source>
        <dbReference type="ARBA" id="ARBA00022801"/>
    </source>
</evidence>
<evidence type="ECO:0000313" key="14">
    <source>
        <dbReference type="Proteomes" id="UP000009222"/>
    </source>
</evidence>
<dbReference type="InterPro" id="IPR042101">
    <property type="entry name" value="SRP54_N_sf"/>
</dbReference>
<comment type="similarity">
    <text evidence="10">Belongs to the GTP-binding SRP family. FtsY subfamily.</text>
</comment>
<dbReference type="STRING" id="545695.TREAZ_0010"/>
<dbReference type="GO" id="GO:0006614">
    <property type="term" value="P:SRP-dependent cotranslational protein targeting to membrane"/>
    <property type="evidence" value="ECO:0007669"/>
    <property type="project" value="InterPro"/>
</dbReference>
<protein>
    <recommendedName>
        <fullName evidence="10">Signal recognition particle receptor FtsY</fullName>
        <shortName evidence="10">SRP receptor</shortName>
        <ecNumber evidence="10">3.6.5.4</ecNumber>
    </recommendedName>
</protein>
<dbReference type="KEGG" id="taz:TREAZ_0010"/>
<keyword evidence="4 10" id="KW-0547">Nucleotide-binding</keyword>
<evidence type="ECO:0000256" key="10">
    <source>
        <dbReference type="HAMAP-Rule" id="MF_00920"/>
    </source>
</evidence>
<dbReference type="GO" id="GO:0005047">
    <property type="term" value="F:signal recognition particle binding"/>
    <property type="evidence" value="ECO:0007669"/>
    <property type="project" value="TreeGrafter"/>
</dbReference>
<name>F5YG66_LEAAZ</name>
<dbReference type="Gene3D" id="3.40.50.300">
    <property type="entry name" value="P-loop containing nucleotide triphosphate hydrolases"/>
    <property type="match status" value="1"/>
</dbReference>
<keyword evidence="2 10" id="KW-1003">Cell membrane</keyword>
<keyword evidence="3 10" id="KW-0963">Cytoplasm</keyword>
<keyword evidence="5 10" id="KW-0378">Hydrolase</keyword>
<evidence type="ECO:0000256" key="7">
    <source>
        <dbReference type="ARBA" id="ARBA00023136"/>
    </source>
</evidence>
<feature type="binding site" evidence="10">
    <location>
        <begin position="241"/>
        <end position="244"/>
    </location>
    <ligand>
        <name>GTP</name>
        <dbReference type="ChEBI" id="CHEBI:37565"/>
    </ligand>
</feature>
<keyword evidence="6 10" id="KW-0342">GTP-binding</keyword>
<reference evidence="14" key="1">
    <citation type="submission" date="2009-12" db="EMBL/GenBank/DDBJ databases">
        <title>Complete sequence of Treponema azotonutricium strain ZAS-9.</title>
        <authorList>
            <person name="Tetu S.G."/>
            <person name="Matson E."/>
            <person name="Ren Q."/>
            <person name="Seshadri R."/>
            <person name="Elbourne L."/>
            <person name="Hassan K.A."/>
            <person name="Durkin A."/>
            <person name="Radune D."/>
            <person name="Mohamoud Y."/>
            <person name="Shay R."/>
            <person name="Jin S."/>
            <person name="Zhang X."/>
            <person name="Lucey K."/>
            <person name="Ballor N.R."/>
            <person name="Ottesen E."/>
            <person name="Rosenthal R."/>
            <person name="Allen A."/>
            <person name="Leadbetter J.R."/>
            <person name="Paulsen I.T."/>
        </authorList>
    </citation>
    <scope>NUCLEOTIDE SEQUENCE [LARGE SCALE GENOMIC DNA]</scope>
    <source>
        <strain evidence="14">ATCC BAA-888 / DSM 13862 / ZAS-9</strain>
    </source>
</reference>
<organism evidence="13 14">
    <name type="scientific">Leadbettera azotonutricia (strain ATCC BAA-888 / DSM 13862 / ZAS-9)</name>
    <name type="common">Treponema azotonutricium</name>
    <dbReference type="NCBI Taxonomy" id="545695"/>
    <lineage>
        <taxon>Bacteria</taxon>
        <taxon>Pseudomonadati</taxon>
        <taxon>Spirochaetota</taxon>
        <taxon>Spirochaetia</taxon>
        <taxon>Spirochaetales</taxon>
        <taxon>Breznakiellaceae</taxon>
        <taxon>Leadbettera</taxon>
    </lineage>
</organism>
<feature type="binding site" evidence="10">
    <location>
        <begin position="95"/>
        <end position="102"/>
    </location>
    <ligand>
        <name>GTP</name>
        <dbReference type="ChEBI" id="CHEBI:37565"/>
    </ligand>
</feature>
<comment type="subunit">
    <text evidence="10">Part of the signal recognition particle protein translocation system, which is composed of SRP and FtsY.</text>
</comment>
<feature type="domain" description="SRP54-type proteins GTP-binding" evidence="12">
    <location>
        <begin position="88"/>
        <end position="289"/>
    </location>
</feature>
<dbReference type="PANTHER" id="PTHR43134:SF1">
    <property type="entry name" value="SIGNAL RECOGNITION PARTICLE RECEPTOR SUBUNIT ALPHA"/>
    <property type="match status" value="1"/>
</dbReference>
<evidence type="ECO:0000256" key="8">
    <source>
        <dbReference type="ARBA" id="ARBA00023170"/>
    </source>
</evidence>
<dbReference type="FunFam" id="3.40.50.300:FF:000053">
    <property type="entry name" value="Signal recognition particle receptor FtsY"/>
    <property type="match status" value="1"/>
</dbReference>
<dbReference type="InterPro" id="IPR036225">
    <property type="entry name" value="SRP/SRP_N"/>
</dbReference>
<accession>F5YG66</accession>
<feature type="domain" description="AAA+ ATPase" evidence="11">
    <location>
        <begin position="87"/>
        <end position="234"/>
    </location>
</feature>